<comment type="caution">
    <text evidence="5">The sequence shown here is derived from an EMBL/GenBank/DDBJ whole genome shotgun (WGS) entry which is preliminary data.</text>
</comment>
<evidence type="ECO:0000256" key="4">
    <source>
        <dbReference type="RuleBase" id="RU000363"/>
    </source>
</evidence>
<keyword evidence="2" id="KW-0521">NADP</keyword>
<dbReference type="Proteomes" id="UP000188320">
    <property type="component" value="Unassembled WGS sequence"/>
</dbReference>
<dbReference type="PANTHER" id="PTHR42901:SF1">
    <property type="entry name" value="ALCOHOL DEHYDROGENASE"/>
    <property type="match status" value="1"/>
</dbReference>
<proteinExistence type="inferred from homology"/>
<gene>
    <name evidence="5" type="ORF">AX774_g1481</name>
</gene>
<dbReference type="InterPro" id="IPR020904">
    <property type="entry name" value="Sc_DH/Rdtase_CS"/>
</dbReference>
<dbReference type="PANTHER" id="PTHR42901">
    <property type="entry name" value="ALCOHOL DEHYDROGENASE"/>
    <property type="match status" value="1"/>
</dbReference>
<accession>A0A1R1PVP9</accession>
<organism evidence="5 6">
    <name type="scientific">Zancudomyces culisetae</name>
    <name type="common">Gut fungus</name>
    <name type="synonym">Smittium culisetae</name>
    <dbReference type="NCBI Taxonomy" id="1213189"/>
    <lineage>
        <taxon>Eukaryota</taxon>
        <taxon>Fungi</taxon>
        <taxon>Fungi incertae sedis</taxon>
        <taxon>Zoopagomycota</taxon>
        <taxon>Kickxellomycotina</taxon>
        <taxon>Harpellomycetes</taxon>
        <taxon>Harpellales</taxon>
        <taxon>Legeriomycetaceae</taxon>
        <taxon>Zancudomyces</taxon>
    </lineage>
</organism>
<evidence type="ECO:0000313" key="5">
    <source>
        <dbReference type="EMBL" id="OMH84972.1"/>
    </source>
</evidence>
<dbReference type="InterPro" id="IPR002347">
    <property type="entry name" value="SDR_fam"/>
</dbReference>
<dbReference type="Pfam" id="PF00106">
    <property type="entry name" value="adh_short"/>
    <property type="match status" value="1"/>
</dbReference>
<dbReference type="GO" id="GO:0016616">
    <property type="term" value="F:oxidoreductase activity, acting on the CH-OH group of donors, NAD or NADP as acceptor"/>
    <property type="evidence" value="ECO:0007669"/>
    <property type="project" value="UniProtKB-ARBA"/>
</dbReference>
<dbReference type="PRINTS" id="PR00081">
    <property type="entry name" value="GDHRDH"/>
</dbReference>
<keyword evidence="3" id="KW-0560">Oxidoreductase</keyword>
<comment type="similarity">
    <text evidence="1 4">Belongs to the short-chain dehydrogenases/reductases (SDR) family.</text>
</comment>
<dbReference type="PROSITE" id="PS00061">
    <property type="entry name" value="ADH_SHORT"/>
    <property type="match status" value="1"/>
</dbReference>
<evidence type="ECO:0000256" key="3">
    <source>
        <dbReference type="ARBA" id="ARBA00023002"/>
    </source>
</evidence>
<name>A0A1R1PVP9_ZANCU</name>
<dbReference type="FunFam" id="3.40.50.720:FF:000047">
    <property type="entry name" value="NADP-dependent L-serine/L-allo-threonine dehydrogenase"/>
    <property type="match status" value="1"/>
</dbReference>
<reference evidence="6" key="1">
    <citation type="submission" date="2017-01" db="EMBL/GenBank/DDBJ databases">
        <authorList>
            <person name="Wang Y."/>
            <person name="White M."/>
            <person name="Kvist S."/>
            <person name="Moncalvo J.-M."/>
        </authorList>
    </citation>
    <scope>NUCLEOTIDE SEQUENCE [LARGE SCALE GENOMIC DNA]</scope>
    <source>
        <strain evidence="6">COL-18-3</strain>
    </source>
</reference>
<dbReference type="SUPFAM" id="SSF51735">
    <property type="entry name" value="NAD(P)-binding Rossmann-fold domains"/>
    <property type="match status" value="1"/>
</dbReference>
<sequence length="260" mass="28630">MFERIRNKTVVITGASSGFGKSMAQMFARYGAHVVIFARRLDRLEEIKAEILETHPTAKVHAAKMDVSEKNSVVSAFANLPEWASKPDVLINNAGIGIGFDTVEEVSEDVIEKTLKTNVSGVVFCTQQVLPGMKERNEGMIINIGSILGQISIPNISIYCASKHALRAITDSLRIETNSTKIRVAEIDPGMAKTEFNLVRVGYDEEKAQEIYNGLDAMSPEDVAELALFVASRHPRCVISHSTLLPQAEANPFVIRRETE</sequence>
<protein>
    <submittedName>
        <fullName evidence="5">Putative oxidoreductase</fullName>
    </submittedName>
</protein>
<dbReference type="OrthoDB" id="6251714at2759"/>
<dbReference type="Gene3D" id="3.40.50.720">
    <property type="entry name" value="NAD(P)-binding Rossmann-like Domain"/>
    <property type="match status" value="1"/>
</dbReference>
<dbReference type="AlphaFoldDB" id="A0A1R1PVP9"/>
<keyword evidence="6" id="KW-1185">Reference proteome</keyword>
<evidence type="ECO:0000256" key="2">
    <source>
        <dbReference type="ARBA" id="ARBA00022857"/>
    </source>
</evidence>
<dbReference type="PIRSF" id="PIRSF000126">
    <property type="entry name" value="11-beta-HSD1"/>
    <property type="match status" value="1"/>
</dbReference>
<evidence type="ECO:0000256" key="1">
    <source>
        <dbReference type="ARBA" id="ARBA00006484"/>
    </source>
</evidence>
<evidence type="ECO:0000313" key="6">
    <source>
        <dbReference type="Proteomes" id="UP000188320"/>
    </source>
</evidence>
<dbReference type="InterPro" id="IPR036291">
    <property type="entry name" value="NAD(P)-bd_dom_sf"/>
</dbReference>
<dbReference type="EMBL" id="LSSK01000124">
    <property type="protein sequence ID" value="OMH84972.1"/>
    <property type="molecule type" value="Genomic_DNA"/>
</dbReference>
<dbReference type="PRINTS" id="PR00080">
    <property type="entry name" value="SDRFAMILY"/>
</dbReference>